<reference evidence="1 2" key="1">
    <citation type="journal article" date="2019" name="Nat. Ecol. Evol.">
        <title>Megaphylogeny resolves global patterns of mushroom evolution.</title>
        <authorList>
            <person name="Varga T."/>
            <person name="Krizsan K."/>
            <person name="Foldi C."/>
            <person name="Dima B."/>
            <person name="Sanchez-Garcia M."/>
            <person name="Sanchez-Ramirez S."/>
            <person name="Szollosi G.J."/>
            <person name="Szarkandi J.G."/>
            <person name="Papp V."/>
            <person name="Albert L."/>
            <person name="Andreopoulos W."/>
            <person name="Angelini C."/>
            <person name="Antonin V."/>
            <person name="Barry K.W."/>
            <person name="Bougher N.L."/>
            <person name="Buchanan P."/>
            <person name="Buyck B."/>
            <person name="Bense V."/>
            <person name="Catcheside P."/>
            <person name="Chovatia M."/>
            <person name="Cooper J."/>
            <person name="Damon W."/>
            <person name="Desjardin D."/>
            <person name="Finy P."/>
            <person name="Geml J."/>
            <person name="Haridas S."/>
            <person name="Hughes K."/>
            <person name="Justo A."/>
            <person name="Karasinski D."/>
            <person name="Kautmanova I."/>
            <person name="Kiss B."/>
            <person name="Kocsube S."/>
            <person name="Kotiranta H."/>
            <person name="LaButti K.M."/>
            <person name="Lechner B.E."/>
            <person name="Liimatainen K."/>
            <person name="Lipzen A."/>
            <person name="Lukacs Z."/>
            <person name="Mihaltcheva S."/>
            <person name="Morgado L.N."/>
            <person name="Niskanen T."/>
            <person name="Noordeloos M.E."/>
            <person name="Ohm R.A."/>
            <person name="Ortiz-Santana B."/>
            <person name="Ovrebo C."/>
            <person name="Racz N."/>
            <person name="Riley R."/>
            <person name="Savchenko A."/>
            <person name="Shiryaev A."/>
            <person name="Soop K."/>
            <person name="Spirin V."/>
            <person name="Szebenyi C."/>
            <person name="Tomsovsky M."/>
            <person name="Tulloss R.E."/>
            <person name="Uehling J."/>
            <person name="Grigoriev I.V."/>
            <person name="Vagvolgyi C."/>
            <person name="Papp T."/>
            <person name="Martin F.M."/>
            <person name="Miettinen O."/>
            <person name="Hibbett D.S."/>
            <person name="Nagy L.G."/>
        </authorList>
    </citation>
    <scope>NUCLEOTIDE SEQUENCE [LARGE SCALE GENOMIC DNA]</scope>
    <source>
        <strain evidence="1 2">OMC1185</strain>
    </source>
</reference>
<evidence type="ECO:0000313" key="1">
    <source>
        <dbReference type="EMBL" id="TFK46567.1"/>
    </source>
</evidence>
<organism evidence="1 2">
    <name type="scientific">Heliocybe sulcata</name>
    <dbReference type="NCBI Taxonomy" id="5364"/>
    <lineage>
        <taxon>Eukaryota</taxon>
        <taxon>Fungi</taxon>
        <taxon>Dikarya</taxon>
        <taxon>Basidiomycota</taxon>
        <taxon>Agaricomycotina</taxon>
        <taxon>Agaricomycetes</taxon>
        <taxon>Gloeophyllales</taxon>
        <taxon>Gloeophyllaceae</taxon>
        <taxon>Heliocybe</taxon>
    </lineage>
</organism>
<dbReference type="Proteomes" id="UP000305948">
    <property type="component" value="Unassembled WGS sequence"/>
</dbReference>
<proteinExistence type="predicted"/>
<dbReference type="AlphaFoldDB" id="A0A5C3MNW7"/>
<evidence type="ECO:0000313" key="2">
    <source>
        <dbReference type="Proteomes" id="UP000305948"/>
    </source>
</evidence>
<sequence length="97" mass="11243">MSPVLNVVRLLVPQRHRQHGQIAEQHSMRSIPPRLSLPYAVEHVRGSLYSAVDRPAFGYSDSSCRPRRLDQTSLWLTMVFLQARRVRSLSLHRIWVA</sequence>
<dbReference type="EMBL" id="ML213529">
    <property type="protein sequence ID" value="TFK46567.1"/>
    <property type="molecule type" value="Genomic_DNA"/>
</dbReference>
<gene>
    <name evidence="1" type="ORF">OE88DRAFT_907300</name>
</gene>
<protein>
    <submittedName>
        <fullName evidence="1">Uncharacterized protein</fullName>
    </submittedName>
</protein>
<accession>A0A5C3MNW7</accession>
<keyword evidence="2" id="KW-1185">Reference proteome</keyword>
<name>A0A5C3MNW7_9AGAM</name>